<keyword evidence="2" id="KW-1185">Reference proteome</keyword>
<name>A0A9P4WA70_CURKU</name>
<organism evidence="1 2">
    <name type="scientific">Curvularia kusanoi</name>
    <name type="common">Cochliobolus kusanoi</name>
    <dbReference type="NCBI Taxonomy" id="90978"/>
    <lineage>
        <taxon>Eukaryota</taxon>
        <taxon>Fungi</taxon>
        <taxon>Dikarya</taxon>
        <taxon>Ascomycota</taxon>
        <taxon>Pezizomycotina</taxon>
        <taxon>Dothideomycetes</taxon>
        <taxon>Pleosporomycetidae</taxon>
        <taxon>Pleosporales</taxon>
        <taxon>Pleosporineae</taxon>
        <taxon>Pleosporaceae</taxon>
        <taxon>Curvularia</taxon>
    </lineage>
</organism>
<comment type="caution">
    <text evidence="1">The sequence shown here is derived from an EMBL/GenBank/DDBJ whole genome shotgun (WGS) entry which is preliminary data.</text>
</comment>
<dbReference type="OrthoDB" id="1022638at2759"/>
<dbReference type="Proteomes" id="UP000801428">
    <property type="component" value="Unassembled WGS sequence"/>
</dbReference>
<evidence type="ECO:0008006" key="3">
    <source>
        <dbReference type="Google" id="ProtNLM"/>
    </source>
</evidence>
<dbReference type="AlphaFoldDB" id="A0A9P4WA70"/>
<reference evidence="1" key="1">
    <citation type="submission" date="2019-04" db="EMBL/GenBank/DDBJ databases">
        <title>Sequencing of skin fungus with MAO and IRED activity.</title>
        <authorList>
            <person name="Marsaioli A.J."/>
            <person name="Bonatto J.M.C."/>
            <person name="Reis Junior O."/>
        </authorList>
    </citation>
    <scope>NUCLEOTIDE SEQUENCE</scope>
    <source>
        <strain evidence="1">30M1</strain>
    </source>
</reference>
<gene>
    <name evidence="1" type="ORF">E8E13_010426</name>
</gene>
<proteinExistence type="predicted"/>
<evidence type="ECO:0000313" key="2">
    <source>
        <dbReference type="Proteomes" id="UP000801428"/>
    </source>
</evidence>
<accession>A0A9P4WA70</accession>
<evidence type="ECO:0000313" key="1">
    <source>
        <dbReference type="EMBL" id="KAF3005144.1"/>
    </source>
</evidence>
<dbReference type="EMBL" id="SWKU01000007">
    <property type="protein sequence ID" value="KAF3005144.1"/>
    <property type="molecule type" value="Genomic_DNA"/>
</dbReference>
<protein>
    <recommendedName>
        <fullName evidence="3">BTB domain-containing protein</fullName>
    </recommendedName>
</protein>
<sequence>MAQAVTSSSSNQRSDPVTIEVGVGTDLRRFILDSSYLTLRSRYLRKIISKRNGRAILFQGCESRTFRSYLRYVSCRRFEEETSHSSHRKKAMLPFIPKNRPSRRLAYNPVTEKQISENIEPPLELAKIYVFVEKVEDSGIKLIVIYRLFRSLRLLLQRDPRKSTWDPPDNELVKYVWSKTEPGSPIRKLFLKIFARLVGDHVDYNTFPAPFVVALLKTMVKIRGDPTFDHVLEANYTIDWMRYLDGEKMWEEEEEVADQVA</sequence>